<dbReference type="Proteomes" id="UP000429181">
    <property type="component" value="Chromosome 22"/>
</dbReference>
<evidence type="ECO:0000259" key="1">
    <source>
        <dbReference type="Pfam" id="PF03372"/>
    </source>
</evidence>
<feature type="domain" description="Endonuclease/exonuclease/phosphatase" evidence="1">
    <location>
        <begin position="30"/>
        <end position="260"/>
    </location>
</feature>
<accession>A0A4W2IST5</accession>
<dbReference type="GeneTree" id="ENSGT00390000018141"/>
<organism evidence="2 3">
    <name type="scientific">Bos indicus x Bos taurus</name>
    <name type="common">Hybrid cattle</name>
    <dbReference type="NCBI Taxonomy" id="30522"/>
    <lineage>
        <taxon>Eukaryota</taxon>
        <taxon>Metazoa</taxon>
        <taxon>Chordata</taxon>
        <taxon>Craniata</taxon>
        <taxon>Vertebrata</taxon>
        <taxon>Euteleostomi</taxon>
        <taxon>Mammalia</taxon>
        <taxon>Eutheria</taxon>
        <taxon>Laurasiatheria</taxon>
        <taxon>Artiodactyla</taxon>
        <taxon>Ruminantia</taxon>
        <taxon>Pecora</taxon>
        <taxon>Bovidae</taxon>
        <taxon>Bovinae</taxon>
        <taxon>Bos</taxon>
    </lineage>
</organism>
<dbReference type="AlphaFoldDB" id="A0A4W2IST5"/>
<sequence>MEPKQKEYPAVDVTGDRSKVRCCKEQYYIGTWNVRSMNQGKLEVVKQEMARVNVDILEISELKWTGMGEFNSDDHYIYYCGQESLRRNGLAIMVNKRVQNAVLGCNLKNDRMISIHFQGKPFNITVIQVYAPTSNAEEAEVERFYEDLQDLLKLTHKKDVLFIIEDWNAKEGSQETPGVTGKFGLGIRNEARQRLIEFCQENALVKTNTFFQQHKRRLYTWTSPDGQYRNQIDYILCSQRWRSSIQSAKTRPGADCGSDHELLIAKFRLKLKKVGRTTRPFRYDLNQIPYDYTVEVRNRFKDLDLIDRVPDELWNEVHDIVQETGIKTIPMEKKCKKAKWLSGEALQIAVKRREAKSKGEKERYKHQNAEFQRI</sequence>
<evidence type="ECO:0000313" key="3">
    <source>
        <dbReference type="Proteomes" id="UP000429181"/>
    </source>
</evidence>
<dbReference type="CDD" id="cd09076">
    <property type="entry name" value="L1-EN"/>
    <property type="match status" value="1"/>
</dbReference>
<dbReference type="PANTHER" id="PTHR23227:SF85">
    <property type="entry name" value="CRANIOFACIAL DEVELOPMENT PROTEIN 2"/>
    <property type="match status" value="1"/>
</dbReference>
<dbReference type="InterPro" id="IPR036691">
    <property type="entry name" value="Endo/exonu/phosph_ase_sf"/>
</dbReference>
<dbReference type="Pfam" id="PF03372">
    <property type="entry name" value="Exo_endo_phos"/>
    <property type="match status" value="1"/>
</dbReference>
<name>A0A4W2IST5_BOBOX</name>
<dbReference type="PANTHER" id="PTHR23227">
    <property type="entry name" value="BUCENTAUR RELATED"/>
    <property type="match status" value="1"/>
</dbReference>
<dbReference type="GO" id="GO:0003824">
    <property type="term" value="F:catalytic activity"/>
    <property type="evidence" value="ECO:0007669"/>
    <property type="project" value="InterPro"/>
</dbReference>
<dbReference type="Gene3D" id="3.60.10.10">
    <property type="entry name" value="Endonuclease/exonuclease/phosphatase"/>
    <property type="match status" value="1"/>
</dbReference>
<evidence type="ECO:0000313" key="2">
    <source>
        <dbReference type="Ensembl" id="ENSBIXP00005045928.1"/>
    </source>
</evidence>
<dbReference type="InterPro" id="IPR027124">
    <property type="entry name" value="Swc5/CFDP1/2"/>
</dbReference>
<reference evidence="2" key="2">
    <citation type="submission" date="2025-08" db="UniProtKB">
        <authorList>
            <consortium name="Ensembl"/>
        </authorList>
    </citation>
    <scope>IDENTIFICATION</scope>
</reference>
<dbReference type="InterPro" id="IPR005135">
    <property type="entry name" value="Endo/exonuclease/phosphatase"/>
</dbReference>
<proteinExistence type="predicted"/>
<reference evidence="2 3" key="1">
    <citation type="submission" date="2018-11" db="EMBL/GenBank/DDBJ databases">
        <title>Haplotype-resolved cattle genomes.</title>
        <authorList>
            <person name="Low W.Y."/>
            <person name="Tearle R."/>
            <person name="Bickhart D.M."/>
            <person name="Rosen B.D."/>
            <person name="Koren S."/>
            <person name="Rhie A."/>
            <person name="Hiendleder S."/>
            <person name="Phillippy A.M."/>
            <person name="Smith T.P.L."/>
            <person name="Williams J.L."/>
        </authorList>
    </citation>
    <scope>NUCLEOTIDE SEQUENCE [LARGE SCALE GENOMIC DNA]</scope>
</reference>
<dbReference type="Ensembl" id="ENSBIXT00005055519.1">
    <property type="protein sequence ID" value="ENSBIXP00005045928.1"/>
    <property type="gene ID" value="ENSBIXG00005030940.1"/>
</dbReference>
<dbReference type="SUPFAM" id="SSF56219">
    <property type="entry name" value="DNase I-like"/>
    <property type="match status" value="1"/>
</dbReference>
<protein>
    <recommendedName>
        <fullName evidence="1">Endonuclease/exonuclease/phosphatase domain-containing protein</fullName>
    </recommendedName>
</protein>